<proteinExistence type="predicted"/>
<feature type="region of interest" description="Disordered" evidence="1">
    <location>
        <begin position="36"/>
        <end position="124"/>
    </location>
</feature>
<keyword evidence="3" id="KW-1185">Reference proteome</keyword>
<dbReference type="EMBL" id="JH971387">
    <property type="protein sequence ID" value="EKM81397.1"/>
    <property type="molecule type" value="Genomic_DNA"/>
</dbReference>
<dbReference type="KEGG" id="abp:AGABI1DRAFT125787"/>
<evidence type="ECO:0000313" key="2">
    <source>
        <dbReference type="EMBL" id="EKM81397.1"/>
    </source>
</evidence>
<dbReference type="RefSeq" id="XP_007327329.1">
    <property type="nucleotide sequence ID" value="XM_007327267.1"/>
</dbReference>
<organism evidence="2 3">
    <name type="scientific">Agaricus bisporus var. burnettii (strain JB137-S8 / ATCC MYA-4627 / FGSC 10392)</name>
    <name type="common">White button mushroom</name>
    <dbReference type="NCBI Taxonomy" id="597362"/>
    <lineage>
        <taxon>Eukaryota</taxon>
        <taxon>Fungi</taxon>
        <taxon>Dikarya</taxon>
        <taxon>Basidiomycota</taxon>
        <taxon>Agaricomycotina</taxon>
        <taxon>Agaricomycetes</taxon>
        <taxon>Agaricomycetidae</taxon>
        <taxon>Agaricales</taxon>
        <taxon>Agaricineae</taxon>
        <taxon>Agaricaceae</taxon>
        <taxon>Agaricus</taxon>
    </lineage>
</organism>
<protein>
    <submittedName>
        <fullName evidence="2">Uncharacterized protein</fullName>
    </submittedName>
</protein>
<name>K5XDZ2_AGABU</name>
<feature type="compositionally biased region" description="Basic and acidic residues" evidence="1">
    <location>
        <begin position="113"/>
        <end position="123"/>
    </location>
</feature>
<dbReference type="InParanoid" id="K5XDZ2"/>
<dbReference type="AlphaFoldDB" id="K5XDZ2"/>
<feature type="region of interest" description="Disordered" evidence="1">
    <location>
        <begin position="1"/>
        <end position="20"/>
    </location>
</feature>
<feature type="compositionally biased region" description="Basic and acidic residues" evidence="1">
    <location>
        <begin position="93"/>
        <end position="104"/>
    </location>
</feature>
<gene>
    <name evidence="2" type="ORF">AGABI1DRAFT_125787</name>
</gene>
<sequence length="190" mass="20710">MPPTYALSKTRNGREYAGCADYPRFPQEELERLVSRAVELETAAEDPPPHEGQASSGKKRARSPTPLEIECPDGPAAVDPSPAGVPPPPDVPLKTKPEKRDGSHLRRQKRKRSEMQEGRRDTLHQGPNHWVLRAGRHWPAPALGCTGVPGYGVHGRPLERGGGTAPPSGIIGSTWSQVPWHRLFAFAACD</sequence>
<accession>K5XDZ2</accession>
<feature type="compositionally biased region" description="Low complexity" evidence="1">
    <location>
        <begin position="72"/>
        <end position="82"/>
    </location>
</feature>
<reference evidence="3" key="1">
    <citation type="journal article" date="2012" name="Proc. Natl. Acad. Sci. U.S.A.">
        <title>Genome sequence of the button mushroom Agaricus bisporus reveals mechanisms governing adaptation to a humic-rich ecological niche.</title>
        <authorList>
            <person name="Morin E."/>
            <person name="Kohler A."/>
            <person name="Baker A.R."/>
            <person name="Foulongne-Oriol M."/>
            <person name="Lombard V."/>
            <person name="Nagy L.G."/>
            <person name="Ohm R.A."/>
            <person name="Patyshakuliyeva A."/>
            <person name="Brun A."/>
            <person name="Aerts A.L."/>
            <person name="Bailey A.M."/>
            <person name="Billette C."/>
            <person name="Coutinho P.M."/>
            <person name="Deakin G."/>
            <person name="Doddapaneni H."/>
            <person name="Floudas D."/>
            <person name="Grimwood J."/>
            <person name="Hilden K."/>
            <person name="Kuees U."/>
            <person name="LaButti K.M."/>
            <person name="Lapidus A."/>
            <person name="Lindquist E.A."/>
            <person name="Lucas S.M."/>
            <person name="Murat C."/>
            <person name="Riley R.W."/>
            <person name="Salamov A.A."/>
            <person name="Schmutz J."/>
            <person name="Subramanian V."/>
            <person name="Woesten H.A.B."/>
            <person name="Xu J."/>
            <person name="Eastwood D.C."/>
            <person name="Foster G.D."/>
            <person name="Sonnenberg A.S."/>
            <person name="Cullen D."/>
            <person name="de Vries R.P."/>
            <person name="Lundell T."/>
            <person name="Hibbett D.S."/>
            <person name="Henrissat B."/>
            <person name="Burton K.S."/>
            <person name="Kerrigan R.W."/>
            <person name="Challen M.P."/>
            <person name="Grigoriev I.V."/>
            <person name="Martin F."/>
        </authorList>
    </citation>
    <scope>NUCLEOTIDE SEQUENCE [LARGE SCALE GENOMIC DNA]</scope>
    <source>
        <strain evidence="3">JB137-S8 / ATCC MYA-4627 / FGSC 10392</strain>
    </source>
</reference>
<evidence type="ECO:0000313" key="3">
    <source>
        <dbReference type="Proteomes" id="UP000008493"/>
    </source>
</evidence>
<evidence type="ECO:0000256" key="1">
    <source>
        <dbReference type="SAM" id="MobiDB-lite"/>
    </source>
</evidence>
<dbReference type="HOGENOM" id="CLU_1427600_0_0_1"/>
<dbReference type="GeneID" id="18826370"/>
<dbReference type="Proteomes" id="UP000008493">
    <property type="component" value="Unassembled WGS sequence"/>
</dbReference>